<dbReference type="PANTHER" id="PTHR46553:SF3">
    <property type="entry name" value="ADENINE NUCLEOTIDE ALPHA HYDROLASES-LIKE SUPERFAMILY PROTEIN"/>
    <property type="match status" value="1"/>
</dbReference>
<dbReference type="AlphaFoldDB" id="A0A147F9E8"/>
<dbReference type="InterPro" id="IPR006015">
    <property type="entry name" value="Universal_stress_UspA"/>
</dbReference>
<sequence>MERVVLGYDGSRSAEAALEWTAERARRARVDLDVVLVTNMFLADRVRADRVLETAARRWRDLAPESPASVVRLDGLLPATLASAARGADLLVLGMPSGSRSRTAAGGWMPLRAALQAGVPTVLVPTGWAVVDDPVVVGVDDDDSSLAALLFGAAEASAAEVSLCVLHAWLMGAPRATAVFVPPPSPRRTADTHAHVLDAAVDRVHNEFPSLSVTADLVRDNPTSALTRAAARSSMIVIGSHGRGVVAGSLLGSVGSDLVGRLARPICVVPPHAPGG</sequence>
<accession>A0A147F9E8</accession>
<dbReference type="Proteomes" id="UP000072189">
    <property type="component" value="Unassembled WGS sequence"/>
</dbReference>
<feature type="domain" description="UspA" evidence="2">
    <location>
        <begin position="134"/>
        <end position="270"/>
    </location>
</feature>
<reference evidence="3 4" key="1">
    <citation type="journal article" date="2016" name="Front. Microbiol.">
        <title>Genomic Resource of Rice Seed Associated Bacteria.</title>
        <authorList>
            <person name="Midha S."/>
            <person name="Bansal K."/>
            <person name="Sharma S."/>
            <person name="Kumar N."/>
            <person name="Patil P.P."/>
            <person name="Chaudhry V."/>
            <person name="Patil P.B."/>
        </authorList>
    </citation>
    <scope>NUCLEOTIDE SEQUENCE [LARGE SCALE GENOMIC DNA]</scope>
    <source>
        <strain evidence="3 4">RSA3</strain>
    </source>
</reference>
<proteinExistence type="inferred from homology"/>
<dbReference type="InterPro" id="IPR006016">
    <property type="entry name" value="UspA"/>
</dbReference>
<comment type="similarity">
    <text evidence="1">Belongs to the universal stress protein A family.</text>
</comment>
<comment type="caution">
    <text evidence="3">The sequence shown here is derived from an EMBL/GenBank/DDBJ whole genome shotgun (WGS) entry which is preliminary data.</text>
</comment>
<dbReference type="Gene3D" id="3.40.50.620">
    <property type="entry name" value="HUPs"/>
    <property type="match status" value="2"/>
</dbReference>
<dbReference type="EMBL" id="LDRV01000031">
    <property type="protein sequence ID" value="KTS13221.1"/>
    <property type="molecule type" value="Genomic_DNA"/>
</dbReference>
<dbReference type="Pfam" id="PF00582">
    <property type="entry name" value="Usp"/>
    <property type="match status" value="1"/>
</dbReference>
<evidence type="ECO:0000313" key="4">
    <source>
        <dbReference type="Proteomes" id="UP000072189"/>
    </source>
</evidence>
<dbReference type="InterPro" id="IPR014729">
    <property type="entry name" value="Rossmann-like_a/b/a_fold"/>
</dbReference>
<protein>
    <recommendedName>
        <fullName evidence="2">UspA domain-containing protein</fullName>
    </recommendedName>
</protein>
<gene>
    <name evidence="3" type="ORF">RSA3_05545</name>
</gene>
<dbReference type="RefSeq" id="WP_058613610.1">
    <property type="nucleotide sequence ID" value="NZ_LDRV01000031.1"/>
</dbReference>
<evidence type="ECO:0000313" key="3">
    <source>
        <dbReference type="EMBL" id="KTS13221.1"/>
    </source>
</evidence>
<evidence type="ECO:0000259" key="2">
    <source>
        <dbReference type="Pfam" id="PF00582"/>
    </source>
</evidence>
<dbReference type="PANTHER" id="PTHR46553">
    <property type="entry name" value="ADENINE NUCLEOTIDE ALPHA HYDROLASES-LIKE SUPERFAMILY PROTEIN"/>
    <property type="match status" value="1"/>
</dbReference>
<dbReference type="SUPFAM" id="SSF52402">
    <property type="entry name" value="Adenine nucleotide alpha hydrolases-like"/>
    <property type="match status" value="2"/>
</dbReference>
<name>A0A147F9E8_MICTE</name>
<dbReference type="PRINTS" id="PR01438">
    <property type="entry name" value="UNVRSLSTRESS"/>
</dbReference>
<organism evidence="3 4">
    <name type="scientific">Microbacterium testaceum</name>
    <name type="common">Aureobacterium testaceum</name>
    <name type="synonym">Brevibacterium testaceum</name>
    <dbReference type="NCBI Taxonomy" id="2033"/>
    <lineage>
        <taxon>Bacteria</taxon>
        <taxon>Bacillati</taxon>
        <taxon>Actinomycetota</taxon>
        <taxon>Actinomycetes</taxon>
        <taxon>Micrococcales</taxon>
        <taxon>Microbacteriaceae</taxon>
        <taxon>Microbacterium</taxon>
    </lineage>
</organism>
<dbReference type="PATRIC" id="fig|2033.7.peg.1706"/>
<evidence type="ECO:0000256" key="1">
    <source>
        <dbReference type="ARBA" id="ARBA00008791"/>
    </source>
</evidence>